<evidence type="ECO:0000313" key="2">
    <source>
        <dbReference type="Proteomes" id="UP000656077"/>
    </source>
</evidence>
<dbReference type="Pfam" id="PF13711">
    <property type="entry name" value="DUF4160"/>
    <property type="match status" value="1"/>
</dbReference>
<sequence>MSTICMFRGIEIYINYRDHQPPHFNASYGDYECSININDIELMNGEMPNQVAHELPTSTPRENMIFQVQAQHERYILCFVFLVSWKQVPTKGSDHCVNLSSTNVK</sequence>
<comment type="caution">
    <text evidence="1">The sequence shown here is derived from an EMBL/GenBank/DDBJ whole genome shotgun (WGS) entry which is preliminary data.</text>
</comment>
<dbReference type="EMBL" id="WSRQ01000014">
    <property type="protein sequence ID" value="MVX64189.1"/>
    <property type="molecule type" value="Genomic_DNA"/>
</dbReference>
<dbReference type="AlphaFoldDB" id="A0A964RM63"/>
<dbReference type="InterPro" id="IPR025427">
    <property type="entry name" value="DUF4160"/>
</dbReference>
<evidence type="ECO:0000313" key="1">
    <source>
        <dbReference type="EMBL" id="MVX64189.1"/>
    </source>
</evidence>
<proteinExistence type="predicted"/>
<reference evidence="1" key="1">
    <citation type="submission" date="2019-12" db="EMBL/GenBank/DDBJ databases">
        <title>Microbes associate with the intestines of laboratory mice.</title>
        <authorList>
            <person name="Navarre W."/>
            <person name="Wong E."/>
        </authorList>
    </citation>
    <scope>NUCLEOTIDE SEQUENCE</scope>
    <source>
        <strain evidence="1">NM79_F5</strain>
    </source>
</reference>
<accession>A0A964RM63</accession>
<organism evidence="1 2">
    <name type="scientific">Clostridium chromiireducens</name>
    <dbReference type="NCBI Taxonomy" id="225345"/>
    <lineage>
        <taxon>Bacteria</taxon>
        <taxon>Bacillati</taxon>
        <taxon>Bacillota</taxon>
        <taxon>Clostridia</taxon>
        <taxon>Eubacteriales</taxon>
        <taxon>Clostridiaceae</taxon>
        <taxon>Clostridium</taxon>
    </lineage>
</organism>
<dbReference type="RefSeq" id="WP_160359185.1">
    <property type="nucleotide sequence ID" value="NZ_WSRQ01000014.1"/>
</dbReference>
<dbReference type="Proteomes" id="UP000656077">
    <property type="component" value="Unassembled WGS sequence"/>
</dbReference>
<protein>
    <submittedName>
        <fullName evidence="1">DUF4160 domain-containing protein</fullName>
    </submittedName>
</protein>
<gene>
    <name evidence="1" type="ORF">GKZ28_10855</name>
</gene>
<name>A0A964RM63_9CLOT</name>